<dbReference type="AlphaFoldDB" id="A0A151JBM9"/>
<organism evidence="2 3">
    <name type="scientific">Trachymyrmex cornetzi</name>
    <dbReference type="NCBI Taxonomy" id="471704"/>
    <lineage>
        <taxon>Eukaryota</taxon>
        <taxon>Metazoa</taxon>
        <taxon>Ecdysozoa</taxon>
        <taxon>Arthropoda</taxon>
        <taxon>Hexapoda</taxon>
        <taxon>Insecta</taxon>
        <taxon>Pterygota</taxon>
        <taxon>Neoptera</taxon>
        <taxon>Endopterygota</taxon>
        <taxon>Hymenoptera</taxon>
        <taxon>Apocrita</taxon>
        <taxon>Aculeata</taxon>
        <taxon>Formicoidea</taxon>
        <taxon>Formicidae</taxon>
        <taxon>Myrmicinae</taxon>
        <taxon>Trachymyrmex</taxon>
    </lineage>
</organism>
<dbReference type="Pfam" id="PF00536">
    <property type="entry name" value="SAM_1"/>
    <property type="match status" value="1"/>
</dbReference>
<dbReference type="SUPFAM" id="SSF47769">
    <property type="entry name" value="SAM/Pointed domain"/>
    <property type="match status" value="1"/>
</dbReference>
<protein>
    <recommendedName>
        <fullName evidence="1">SAM domain-containing protein</fullName>
    </recommendedName>
</protein>
<evidence type="ECO:0000313" key="2">
    <source>
        <dbReference type="EMBL" id="KYN22561.1"/>
    </source>
</evidence>
<proteinExistence type="predicted"/>
<evidence type="ECO:0000259" key="1">
    <source>
        <dbReference type="Pfam" id="PF00536"/>
    </source>
</evidence>
<accession>A0A151JBM9</accession>
<dbReference type="InterPro" id="IPR001660">
    <property type="entry name" value="SAM"/>
</dbReference>
<evidence type="ECO:0000313" key="3">
    <source>
        <dbReference type="Proteomes" id="UP000078492"/>
    </source>
</evidence>
<feature type="domain" description="SAM" evidence="1">
    <location>
        <begin position="81"/>
        <end position="117"/>
    </location>
</feature>
<dbReference type="EMBL" id="KQ979122">
    <property type="protein sequence ID" value="KYN22561.1"/>
    <property type="molecule type" value="Genomic_DNA"/>
</dbReference>
<dbReference type="Gene3D" id="1.10.150.50">
    <property type="entry name" value="Transcription Factor, Ets-1"/>
    <property type="match status" value="1"/>
</dbReference>
<dbReference type="Proteomes" id="UP000078492">
    <property type="component" value="Unassembled WGS sequence"/>
</dbReference>
<dbReference type="CDD" id="cd09487">
    <property type="entry name" value="SAM_superfamily"/>
    <property type="match status" value="1"/>
</dbReference>
<name>A0A151JBM9_9HYME</name>
<keyword evidence="3" id="KW-1185">Reference proteome</keyword>
<gene>
    <name evidence="2" type="ORF">ALC57_05087</name>
</gene>
<dbReference type="InterPro" id="IPR013761">
    <property type="entry name" value="SAM/pointed_sf"/>
</dbReference>
<reference evidence="2 3" key="1">
    <citation type="submission" date="2015-09" db="EMBL/GenBank/DDBJ databases">
        <title>Trachymyrmex cornetzi WGS genome.</title>
        <authorList>
            <person name="Nygaard S."/>
            <person name="Hu H."/>
            <person name="Boomsma J."/>
            <person name="Zhang G."/>
        </authorList>
    </citation>
    <scope>NUCLEOTIDE SEQUENCE [LARGE SCALE GENOMIC DNA]</scope>
    <source>
        <strain evidence="2">Tcor2-1</strain>
        <tissue evidence="2">Whole body</tissue>
    </source>
</reference>
<sequence length="125" mass="15110">MHEQLFRQLFPEIKPMHHLSHYSRCIRAYNYGPLCIYERLNAYHVQLSKQYEFIKINKLIHEKPISEWKCYGENLSYFVLRHTFITGETLCSITENDLRDELKIKMGARKRILRIIDEITQHIIS</sequence>